<sequence>MIQLIQIQYGSLDSANYFLIIRFGRRLLLAQIPTSDFTGLLLVSKFLLNIIQCQGIAEVQRFIVNWC</sequence>
<dbReference type="EMBL" id="BPVZ01000022">
    <property type="protein sequence ID" value="GKV05055.1"/>
    <property type="molecule type" value="Genomic_DNA"/>
</dbReference>
<reference evidence="1 2" key="1">
    <citation type="journal article" date="2021" name="Commun. Biol.">
        <title>The genome of Shorea leprosula (Dipterocarpaceae) highlights the ecological relevance of drought in aseasonal tropical rainforests.</title>
        <authorList>
            <person name="Ng K.K.S."/>
            <person name="Kobayashi M.J."/>
            <person name="Fawcett J.A."/>
            <person name="Hatakeyama M."/>
            <person name="Paape T."/>
            <person name="Ng C.H."/>
            <person name="Ang C.C."/>
            <person name="Tnah L.H."/>
            <person name="Lee C.T."/>
            <person name="Nishiyama T."/>
            <person name="Sese J."/>
            <person name="O'Brien M.J."/>
            <person name="Copetti D."/>
            <person name="Mohd Noor M.I."/>
            <person name="Ong R.C."/>
            <person name="Putra M."/>
            <person name="Sireger I.Z."/>
            <person name="Indrioko S."/>
            <person name="Kosugi Y."/>
            <person name="Izuno A."/>
            <person name="Isagi Y."/>
            <person name="Lee S.L."/>
            <person name="Shimizu K.K."/>
        </authorList>
    </citation>
    <scope>NUCLEOTIDE SEQUENCE [LARGE SCALE GENOMIC DNA]</scope>
    <source>
        <strain evidence="1">214</strain>
    </source>
</reference>
<evidence type="ECO:0000313" key="2">
    <source>
        <dbReference type="Proteomes" id="UP001054252"/>
    </source>
</evidence>
<dbReference type="Proteomes" id="UP001054252">
    <property type="component" value="Unassembled WGS sequence"/>
</dbReference>
<name>A0AAV5J205_9ROSI</name>
<evidence type="ECO:0000313" key="1">
    <source>
        <dbReference type="EMBL" id="GKV05055.1"/>
    </source>
</evidence>
<dbReference type="AlphaFoldDB" id="A0AAV5J205"/>
<gene>
    <name evidence="1" type="ORF">SLEP1_g17103</name>
</gene>
<organism evidence="1 2">
    <name type="scientific">Rubroshorea leprosula</name>
    <dbReference type="NCBI Taxonomy" id="152421"/>
    <lineage>
        <taxon>Eukaryota</taxon>
        <taxon>Viridiplantae</taxon>
        <taxon>Streptophyta</taxon>
        <taxon>Embryophyta</taxon>
        <taxon>Tracheophyta</taxon>
        <taxon>Spermatophyta</taxon>
        <taxon>Magnoliopsida</taxon>
        <taxon>eudicotyledons</taxon>
        <taxon>Gunneridae</taxon>
        <taxon>Pentapetalae</taxon>
        <taxon>rosids</taxon>
        <taxon>malvids</taxon>
        <taxon>Malvales</taxon>
        <taxon>Dipterocarpaceae</taxon>
        <taxon>Rubroshorea</taxon>
    </lineage>
</organism>
<proteinExistence type="predicted"/>
<keyword evidence="2" id="KW-1185">Reference proteome</keyword>
<comment type="caution">
    <text evidence="1">The sequence shown here is derived from an EMBL/GenBank/DDBJ whole genome shotgun (WGS) entry which is preliminary data.</text>
</comment>
<accession>A0AAV5J205</accession>
<protein>
    <submittedName>
        <fullName evidence="1">Uncharacterized protein</fullName>
    </submittedName>
</protein>